<evidence type="ECO:0000313" key="2">
    <source>
        <dbReference type="Proteomes" id="UP001341840"/>
    </source>
</evidence>
<dbReference type="EMBL" id="JASCZI010242151">
    <property type="protein sequence ID" value="MED6209853.1"/>
    <property type="molecule type" value="Genomic_DNA"/>
</dbReference>
<keyword evidence="2" id="KW-1185">Reference proteome</keyword>
<sequence length="78" mass="8534">MRRKMFSWPSLQHCLSVPTVIIDGFMDTGPTNGSTVDNNIIAVGIAVAEVAVGAAGGWGSYEIVQFRRCPHLSRHYGW</sequence>
<organism evidence="1 2">
    <name type="scientific">Stylosanthes scabra</name>
    <dbReference type="NCBI Taxonomy" id="79078"/>
    <lineage>
        <taxon>Eukaryota</taxon>
        <taxon>Viridiplantae</taxon>
        <taxon>Streptophyta</taxon>
        <taxon>Embryophyta</taxon>
        <taxon>Tracheophyta</taxon>
        <taxon>Spermatophyta</taxon>
        <taxon>Magnoliopsida</taxon>
        <taxon>eudicotyledons</taxon>
        <taxon>Gunneridae</taxon>
        <taxon>Pentapetalae</taxon>
        <taxon>rosids</taxon>
        <taxon>fabids</taxon>
        <taxon>Fabales</taxon>
        <taxon>Fabaceae</taxon>
        <taxon>Papilionoideae</taxon>
        <taxon>50 kb inversion clade</taxon>
        <taxon>dalbergioids sensu lato</taxon>
        <taxon>Dalbergieae</taxon>
        <taxon>Pterocarpus clade</taxon>
        <taxon>Stylosanthes</taxon>
    </lineage>
</organism>
<gene>
    <name evidence="1" type="ORF">PIB30_058663</name>
</gene>
<protein>
    <submittedName>
        <fullName evidence="1">Uncharacterized protein</fullName>
    </submittedName>
</protein>
<name>A0ABU6YLW8_9FABA</name>
<reference evidence="1 2" key="1">
    <citation type="journal article" date="2023" name="Plants (Basel)">
        <title>Bridging the Gap: Combining Genomics and Transcriptomics Approaches to Understand Stylosanthes scabra, an Orphan Legume from the Brazilian Caatinga.</title>
        <authorList>
            <person name="Ferreira-Neto J.R.C."/>
            <person name="da Silva M.D."/>
            <person name="Binneck E."/>
            <person name="de Melo N.F."/>
            <person name="da Silva R.H."/>
            <person name="de Melo A.L.T.M."/>
            <person name="Pandolfi V."/>
            <person name="Bustamante F.O."/>
            <person name="Brasileiro-Vidal A.C."/>
            <person name="Benko-Iseppon A.M."/>
        </authorList>
    </citation>
    <scope>NUCLEOTIDE SEQUENCE [LARGE SCALE GENOMIC DNA]</scope>
    <source>
        <tissue evidence="1">Leaves</tissue>
    </source>
</reference>
<evidence type="ECO:0000313" key="1">
    <source>
        <dbReference type="EMBL" id="MED6209853.1"/>
    </source>
</evidence>
<comment type="caution">
    <text evidence="1">The sequence shown here is derived from an EMBL/GenBank/DDBJ whole genome shotgun (WGS) entry which is preliminary data.</text>
</comment>
<dbReference type="Proteomes" id="UP001341840">
    <property type="component" value="Unassembled WGS sequence"/>
</dbReference>
<proteinExistence type="predicted"/>
<accession>A0ABU6YLW8</accession>